<evidence type="ECO:0000256" key="4">
    <source>
        <dbReference type="ARBA" id="ARBA00022475"/>
    </source>
</evidence>
<keyword evidence="12" id="KW-0067">ATP-binding</keyword>
<dbReference type="InterPro" id="IPR005467">
    <property type="entry name" value="His_kinase_dom"/>
</dbReference>
<dbReference type="FunFam" id="3.30.565.10:FF:000010">
    <property type="entry name" value="Sensor histidine kinase RcsC"/>
    <property type="match status" value="1"/>
</dbReference>
<dbReference type="InterPro" id="IPR036890">
    <property type="entry name" value="HATPase_C_sf"/>
</dbReference>
<dbReference type="InterPro" id="IPR036641">
    <property type="entry name" value="HPT_dom_sf"/>
</dbReference>
<evidence type="ECO:0000256" key="16">
    <source>
        <dbReference type="PROSITE-ProRule" id="PRU00110"/>
    </source>
</evidence>
<dbReference type="Gene3D" id="3.30.450.20">
    <property type="entry name" value="PAS domain"/>
    <property type="match status" value="1"/>
</dbReference>
<dbReference type="CDD" id="cd16922">
    <property type="entry name" value="HATPase_EvgS-ArcB-TorS-like"/>
    <property type="match status" value="1"/>
</dbReference>
<evidence type="ECO:0000313" key="23">
    <source>
        <dbReference type="EMBL" id="KRG67325.1"/>
    </source>
</evidence>
<keyword evidence="5" id="KW-0997">Cell inner membrane</keyword>
<dbReference type="InterPro" id="IPR001789">
    <property type="entry name" value="Sig_transdc_resp-reg_receiver"/>
</dbReference>
<dbReference type="AlphaFoldDB" id="A0A0R0CCF6"/>
<feature type="chain" id="PRO_5006393833" description="histidine kinase" evidence="18">
    <location>
        <begin position="31"/>
        <end position="1218"/>
    </location>
</feature>
<dbReference type="Gene3D" id="1.10.287.130">
    <property type="match status" value="1"/>
</dbReference>
<keyword evidence="4" id="KW-1003">Cell membrane</keyword>
<dbReference type="Pfam" id="PF00497">
    <property type="entry name" value="SBP_bac_3"/>
    <property type="match status" value="2"/>
</dbReference>
<evidence type="ECO:0000256" key="10">
    <source>
        <dbReference type="ARBA" id="ARBA00022741"/>
    </source>
</evidence>
<dbReference type="PATRIC" id="fig|405446.3.peg.1643"/>
<evidence type="ECO:0000256" key="15">
    <source>
        <dbReference type="ARBA" id="ARBA00023136"/>
    </source>
</evidence>
<dbReference type="Pfam" id="PF02518">
    <property type="entry name" value="HATPase_c"/>
    <property type="match status" value="1"/>
</dbReference>
<dbReference type="EC" id="2.7.13.3" evidence="3"/>
<evidence type="ECO:0000259" key="21">
    <source>
        <dbReference type="PROSITE" id="PS50112"/>
    </source>
</evidence>
<accession>A0A0R0CCF6</accession>
<dbReference type="InterPro" id="IPR011006">
    <property type="entry name" value="CheY-like_superfamily"/>
</dbReference>
<dbReference type="PRINTS" id="PR00344">
    <property type="entry name" value="BCTRLSENSOR"/>
</dbReference>
<sequence length="1218" mass="134330">MPSITFRHSVTRAAWFVVACLLPMADAALAASAEVSELTLHARTGIPNASLELGEGDREWLRNKGVLVMGVATPSFSPLEVFSGNDSYEGITADVFGAVGQMLGVPLKVVRYPDRNAALRALEHGHVDMVGSANNYELAGHAVRLTQRYVEDTPVLYVRKAERRVMPPLLAGMRIAVAEDYLPQVQIRELYPDAIIANYRSREQALAALAFGSADIYLGDTVSSNYLVNLSYFNYVRNAAMPHVDTGGFAFAVREDALILERVVNLALEKLLKTHGSELLKRWSGGGGIVPLARIELTSAEQRWIADNPVVRFVASNDTAPLSYFDTDGRFSGLSADIMRAITQRTGLEFEPVRVSRLDQQMRALDEGAADVTMLVPTSSRARRFNFSRPFVQTSFGIITREEPRGPATLAELRGKRIALPANHALREMLVPATDYQFIETDSLAAAMELVTDDKADATIAFLPMALYYTSVLHDEQLRVSDVVEDTPAWLAIASRKDRPELASIIEKAMAQIPPDEVDIFQNRWRPRPDASPAAWTDFRGLIYKITAGALLLILVSLIWNVHIRSQYRRRQVAEDALGEQVNFMRALINGTPHPIYVRDEQGRLVTCNTNYLDMLSVTERKVVGKTSMEGAKMDPREAQSFHDDYLWVMANGKPLEVDRTLHLPGRVLSIYHWIYPYFDSQGQAKGVVCGWIDVSDRLHLMEELRRALDAADQSSRAKTTFLATMSHEIRTPMSAIIGMLELAQKHAEQGRLDKSAITVAYDSAHGLLELIGDILDVVRIESGHVSLSPKRANLREMTESVARVFNGLARQKTLHLRLELDPSADCDVLIDPMRFKQVLSNLVGNAIKFTDRGHVTIRLRGEQVSEGKMRLQLEVVDTGIGIADSDVARLFDPFAQADHGHSARGGTGLGLPICKFLCELMGGDISIRSALGEGTCVQLNLPLEVLPVIPGSVEVLQSVEAKHPSLKVLVVDDHSANRSLLTQQLAFLGQSVRSASDGREGLECWLDERVDVVVTDCNMPVMNGHEMARAIRRHEKAHDLPPCVIIGFTANAQPEERAKCIASGMNDCLFKPVSLSALSNMLVLLGEKAGVGVEAPCRQQMKDVAAALQELTGGDEAMTRNLVFEAHRSFVRDLTELQALLPSFEARPMSNLVHRINGGVRLLQVAHLMDICDRVEFLCGQPEVELAEVAANAQFIASELPVIIALLDAMRETELPA</sequence>
<evidence type="ECO:0000256" key="7">
    <source>
        <dbReference type="ARBA" id="ARBA00022679"/>
    </source>
</evidence>
<dbReference type="RefSeq" id="WP_083491254.1">
    <property type="nucleotide sequence ID" value="NZ_LDJJ01000033.1"/>
</dbReference>
<dbReference type="PANTHER" id="PTHR43047:SF72">
    <property type="entry name" value="OSMOSENSING HISTIDINE PROTEIN KINASE SLN1"/>
    <property type="match status" value="1"/>
</dbReference>
<dbReference type="InterPro" id="IPR049870">
    <property type="entry name" value="BvgS-like_periplasmic1"/>
</dbReference>
<dbReference type="SMART" id="SM00387">
    <property type="entry name" value="HATPase_c"/>
    <property type="match status" value="1"/>
</dbReference>
<dbReference type="InterPro" id="IPR000014">
    <property type="entry name" value="PAS"/>
</dbReference>
<evidence type="ECO:0000259" key="19">
    <source>
        <dbReference type="PROSITE" id="PS50109"/>
    </source>
</evidence>
<dbReference type="SMART" id="SM00388">
    <property type="entry name" value="HisKA"/>
    <property type="match status" value="1"/>
</dbReference>
<dbReference type="SMART" id="SM00448">
    <property type="entry name" value="REC"/>
    <property type="match status" value="1"/>
</dbReference>
<organism evidence="23 24">
    <name type="scientific">Stenotrophomonas terrae</name>
    <dbReference type="NCBI Taxonomy" id="405446"/>
    <lineage>
        <taxon>Bacteria</taxon>
        <taxon>Pseudomonadati</taxon>
        <taxon>Pseudomonadota</taxon>
        <taxon>Gammaproteobacteria</taxon>
        <taxon>Lysobacterales</taxon>
        <taxon>Lysobacteraceae</taxon>
        <taxon>Stenotrophomonas</taxon>
    </lineage>
</organism>
<dbReference type="InterPro" id="IPR036097">
    <property type="entry name" value="HisK_dim/P_sf"/>
</dbReference>
<feature type="domain" description="HPt" evidence="22">
    <location>
        <begin position="1116"/>
        <end position="1211"/>
    </location>
</feature>
<dbReference type="PROSITE" id="PS50110">
    <property type="entry name" value="RESPONSE_REGULATORY"/>
    <property type="match status" value="1"/>
</dbReference>
<dbReference type="InterPro" id="IPR013656">
    <property type="entry name" value="PAS_4"/>
</dbReference>
<keyword evidence="9 18" id="KW-0732">Signal</keyword>
<dbReference type="SUPFAM" id="SSF47384">
    <property type="entry name" value="Homodimeric domain of signal transducing histidine kinase"/>
    <property type="match status" value="1"/>
</dbReference>
<evidence type="ECO:0000256" key="12">
    <source>
        <dbReference type="ARBA" id="ARBA00022840"/>
    </source>
</evidence>
<dbReference type="Pfam" id="PF08448">
    <property type="entry name" value="PAS_4"/>
    <property type="match status" value="1"/>
</dbReference>
<dbReference type="SUPFAM" id="SSF52172">
    <property type="entry name" value="CheY-like"/>
    <property type="match status" value="1"/>
</dbReference>
<keyword evidence="10" id="KW-0547">Nucleotide-binding</keyword>
<evidence type="ECO:0000256" key="2">
    <source>
        <dbReference type="ARBA" id="ARBA00004429"/>
    </source>
</evidence>
<dbReference type="InterPro" id="IPR049871">
    <property type="entry name" value="BvgS-like_periplasmic2"/>
</dbReference>
<reference evidence="23 24" key="1">
    <citation type="submission" date="2015-05" db="EMBL/GenBank/DDBJ databases">
        <title>Genome sequencing and analysis of members of genus Stenotrophomonas.</title>
        <authorList>
            <person name="Patil P.P."/>
            <person name="Midha S."/>
            <person name="Patil P.B."/>
        </authorList>
    </citation>
    <scope>NUCLEOTIDE SEQUENCE [LARGE SCALE GENOMIC DNA]</scope>
    <source>
        <strain evidence="23 24">DSM 18941</strain>
    </source>
</reference>
<keyword evidence="15" id="KW-0472">Membrane</keyword>
<dbReference type="EMBL" id="LDJJ01000033">
    <property type="protein sequence ID" value="KRG67325.1"/>
    <property type="molecule type" value="Genomic_DNA"/>
</dbReference>
<comment type="subcellular location">
    <subcellularLocation>
        <location evidence="2">Cell inner membrane</location>
        <topology evidence="2">Multi-pass membrane protein</topology>
    </subcellularLocation>
</comment>
<dbReference type="InterPro" id="IPR004358">
    <property type="entry name" value="Sig_transdc_His_kin-like_C"/>
</dbReference>
<dbReference type="Pfam" id="PF00072">
    <property type="entry name" value="Response_reg"/>
    <property type="match status" value="1"/>
</dbReference>
<dbReference type="Pfam" id="PF00512">
    <property type="entry name" value="HisKA"/>
    <property type="match status" value="1"/>
</dbReference>
<dbReference type="CDD" id="cd13707">
    <property type="entry name" value="PBP2_BvgS_D2"/>
    <property type="match status" value="1"/>
</dbReference>
<evidence type="ECO:0000256" key="9">
    <source>
        <dbReference type="ARBA" id="ARBA00022729"/>
    </source>
</evidence>
<protein>
    <recommendedName>
        <fullName evidence="3">histidine kinase</fullName>
        <ecNumber evidence="3">2.7.13.3</ecNumber>
    </recommendedName>
</protein>
<dbReference type="InterPro" id="IPR001638">
    <property type="entry name" value="Solute-binding_3/MltF_N"/>
</dbReference>
<dbReference type="GO" id="GO:0005886">
    <property type="term" value="C:plasma membrane"/>
    <property type="evidence" value="ECO:0007669"/>
    <property type="project" value="UniProtKB-SubCell"/>
</dbReference>
<comment type="catalytic activity">
    <reaction evidence="1">
        <text>ATP + protein L-histidine = ADP + protein N-phospho-L-histidine.</text>
        <dbReference type="EC" id="2.7.13.3"/>
    </reaction>
</comment>
<dbReference type="InterPro" id="IPR035965">
    <property type="entry name" value="PAS-like_dom_sf"/>
</dbReference>
<comment type="caution">
    <text evidence="23">The sequence shown here is derived from an EMBL/GenBank/DDBJ whole genome shotgun (WGS) entry which is preliminary data.</text>
</comment>
<feature type="signal peptide" evidence="18">
    <location>
        <begin position="1"/>
        <end position="30"/>
    </location>
</feature>
<dbReference type="SUPFAM" id="SSF55785">
    <property type="entry name" value="PYP-like sensor domain (PAS domain)"/>
    <property type="match status" value="1"/>
</dbReference>
<dbReference type="SMART" id="SM00062">
    <property type="entry name" value="PBPb"/>
    <property type="match status" value="2"/>
</dbReference>
<keyword evidence="13" id="KW-1133">Transmembrane helix</keyword>
<evidence type="ECO:0000256" key="18">
    <source>
        <dbReference type="SAM" id="SignalP"/>
    </source>
</evidence>
<gene>
    <name evidence="23" type="ORF">ABB27_10750</name>
</gene>
<keyword evidence="24" id="KW-1185">Reference proteome</keyword>
<keyword evidence="7" id="KW-0808">Transferase</keyword>
<dbReference type="PROSITE" id="PS50894">
    <property type="entry name" value="HPT"/>
    <property type="match status" value="1"/>
</dbReference>
<feature type="modified residue" description="Phosphohistidine" evidence="16">
    <location>
        <position position="1155"/>
    </location>
</feature>
<feature type="domain" description="Response regulatory" evidence="20">
    <location>
        <begin position="968"/>
        <end position="1087"/>
    </location>
</feature>
<evidence type="ECO:0000256" key="14">
    <source>
        <dbReference type="ARBA" id="ARBA00023012"/>
    </source>
</evidence>
<evidence type="ECO:0000259" key="20">
    <source>
        <dbReference type="PROSITE" id="PS50110"/>
    </source>
</evidence>
<evidence type="ECO:0000256" key="8">
    <source>
        <dbReference type="ARBA" id="ARBA00022692"/>
    </source>
</evidence>
<dbReference type="GO" id="GO:0000155">
    <property type="term" value="F:phosphorelay sensor kinase activity"/>
    <property type="evidence" value="ECO:0007669"/>
    <property type="project" value="InterPro"/>
</dbReference>
<dbReference type="CDD" id="cd17546">
    <property type="entry name" value="REC_hyHK_CKI1_RcsC-like"/>
    <property type="match status" value="1"/>
</dbReference>
<feature type="domain" description="Histidine kinase" evidence="19">
    <location>
        <begin position="725"/>
        <end position="946"/>
    </location>
</feature>
<evidence type="ECO:0000256" key="6">
    <source>
        <dbReference type="ARBA" id="ARBA00022553"/>
    </source>
</evidence>
<dbReference type="SUPFAM" id="SSF53850">
    <property type="entry name" value="Periplasmic binding protein-like II"/>
    <property type="match status" value="2"/>
</dbReference>
<feature type="modified residue" description="4-aspartylphosphate" evidence="17">
    <location>
        <position position="1017"/>
    </location>
</feature>
<dbReference type="CDD" id="cd00082">
    <property type="entry name" value="HisKA"/>
    <property type="match status" value="1"/>
</dbReference>
<dbReference type="PANTHER" id="PTHR43047">
    <property type="entry name" value="TWO-COMPONENT HISTIDINE PROTEIN KINASE"/>
    <property type="match status" value="1"/>
</dbReference>
<dbReference type="InterPro" id="IPR003594">
    <property type="entry name" value="HATPase_dom"/>
</dbReference>
<dbReference type="PROSITE" id="PS50109">
    <property type="entry name" value="HIS_KIN"/>
    <property type="match status" value="1"/>
</dbReference>
<dbReference type="SUPFAM" id="SSF47226">
    <property type="entry name" value="Histidine-containing phosphotransfer domain, HPT domain"/>
    <property type="match status" value="1"/>
</dbReference>
<dbReference type="Gene3D" id="3.40.50.2300">
    <property type="match status" value="1"/>
</dbReference>
<dbReference type="Proteomes" id="UP000051863">
    <property type="component" value="Unassembled WGS sequence"/>
</dbReference>
<dbReference type="InterPro" id="IPR008207">
    <property type="entry name" value="Sig_transdc_His_kin_Hpt_dom"/>
</dbReference>
<evidence type="ECO:0000256" key="3">
    <source>
        <dbReference type="ARBA" id="ARBA00012438"/>
    </source>
</evidence>
<evidence type="ECO:0000256" key="17">
    <source>
        <dbReference type="PROSITE-ProRule" id="PRU00169"/>
    </source>
</evidence>
<evidence type="ECO:0000256" key="1">
    <source>
        <dbReference type="ARBA" id="ARBA00000085"/>
    </source>
</evidence>
<dbReference type="CDD" id="cd13705">
    <property type="entry name" value="PBP2_BvgS_D1"/>
    <property type="match status" value="1"/>
</dbReference>
<evidence type="ECO:0000259" key="22">
    <source>
        <dbReference type="PROSITE" id="PS50894"/>
    </source>
</evidence>
<keyword evidence="6 17" id="KW-0597">Phosphoprotein</keyword>
<dbReference type="SUPFAM" id="SSF55874">
    <property type="entry name" value="ATPase domain of HSP90 chaperone/DNA topoisomerase II/histidine kinase"/>
    <property type="match status" value="1"/>
</dbReference>
<dbReference type="Gene3D" id="3.40.190.10">
    <property type="entry name" value="Periplasmic binding protein-like II"/>
    <property type="match status" value="4"/>
</dbReference>
<keyword evidence="11 23" id="KW-0418">Kinase</keyword>
<dbReference type="Gene3D" id="3.30.565.10">
    <property type="entry name" value="Histidine kinase-like ATPase, C-terminal domain"/>
    <property type="match status" value="1"/>
</dbReference>
<dbReference type="OrthoDB" id="9797243at2"/>
<dbReference type="PROSITE" id="PS50112">
    <property type="entry name" value="PAS"/>
    <property type="match status" value="1"/>
</dbReference>
<keyword evidence="14" id="KW-0902">Two-component regulatory system</keyword>
<dbReference type="GO" id="GO:0009927">
    <property type="term" value="F:histidine phosphotransfer kinase activity"/>
    <property type="evidence" value="ECO:0007669"/>
    <property type="project" value="TreeGrafter"/>
</dbReference>
<evidence type="ECO:0000256" key="13">
    <source>
        <dbReference type="ARBA" id="ARBA00022989"/>
    </source>
</evidence>
<dbReference type="CDD" id="cd00130">
    <property type="entry name" value="PAS"/>
    <property type="match status" value="1"/>
</dbReference>
<evidence type="ECO:0000313" key="24">
    <source>
        <dbReference type="Proteomes" id="UP000051863"/>
    </source>
</evidence>
<name>A0A0R0CCF6_9GAMM</name>
<dbReference type="GO" id="GO:0005524">
    <property type="term" value="F:ATP binding"/>
    <property type="evidence" value="ECO:0007669"/>
    <property type="project" value="UniProtKB-KW"/>
</dbReference>
<keyword evidence="8" id="KW-0812">Transmembrane</keyword>
<dbReference type="InterPro" id="IPR003661">
    <property type="entry name" value="HisK_dim/P_dom"/>
</dbReference>
<evidence type="ECO:0000256" key="11">
    <source>
        <dbReference type="ARBA" id="ARBA00022777"/>
    </source>
</evidence>
<feature type="domain" description="PAS" evidence="21">
    <location>
        <begin position="581"/>
        <end position="629"/>
    </location>
</feature>
<evidence type="ECO:0000256" key="5">
    <source>
        <dbReference type="ARBA" id="ARBA00022519"/>
    </source>
</evidence>
<proteinExistence type="predicted"/>